<evidence type="ECO:0000313" key="3">
    <source>
        <dbReference type="Proteomes" id="UP000005038"/>
    </source>
</evidence>
<evidence type="ECO:0000259" key="1">
    <source>
        <dbReference type="Pfam" id="PF16571"/>
    </source>
</evidence>
<dbReference type="Pfam" id="PF16571">
    <property type="entry name" value="FBP_C"/>
    <property type="match status" value="2"/>
</dbReference>
<organism evidence="2 3">
    <name type="scientific">Gordonia otitidis (strain DSM 44809 / CCUG 52243 / JCM 12355 / NBRC 100426 / IFM 10032)</name>
    <dbReference type="NCBI Taxonomy" id="1108044"/>
    <lineage>
        <taxon>Bacteria</taxon>
        <taxon>Bacillati</taxon>
        <taxon>Actinomycetota</taxon>
        <taxon>Actinomycetes</taxon>
        <taxon>Mycobacteriales</taxon>
        <taxon>Gordoniaceae</taxon>
        <taxon>Gordonia</taxon>
    </lineage>
</organism>
<dbReference type="STRING" id="1108044.GOOTI_257_00050"/>
<comment type="caution">
    <text evidence="2">The sequence shown here is derived from an EMBL/GenBank/DDBJ whole genome shotgun (WGS) entry which is preliminary data.</text>
</comment>
<proteinExistence type="predicted"/>
<dbReference type="EMBL" id="BAFB01000257">
    <property type="protein sequence ID" value="GAB37093.1"/>
    <property type="molecule type" value="Genomic_DNA"/>
</dbReference>
<sequence length="188" mass="21002">MRQLSEKELRDSLVNASVRERKELRLPDDIDTLDWDRLEYLGWRDPKTPSIAYLVVDATRHPDVSDGTGGLDMSDDAPHTDSGGLVGLRLRVGAVPPRTRVLCALCEDVSLPNDVLLFAARRVGSAGRRGDTIGTLICSHFECSRNVHRLPSSAMAGQDRELVRRMRIDNLRMRVRRFAIRAGADEIA</sequence>
<name>H5TUD5_GORO1</name>
<reference evidence="2" key="1">
    <citation type="submission" date="2012-02" db="EMBL/GenBank/DDBJ databases">
        <title>Whole genome shotgun sequence of Gordonia otitidis NBRC 100426.</title>
        <authorList>
            <person name="Yoshida I."/>
            <person name="Hosoyama A."/>
            <person name="Tsuchikane K."/>
            <person name="Katsumata H."/>
            <person name="Yamazaki S."/>
            <person name="Fujita N."/>
        </authorList>
    </citation>
    <scope>NUCLEOTIDE SEQUENCE [LARGE SCALE GENOMIC DNA]</scope>
    <source>
        <strain evidence="2">NBRC 100426</strain>
    </source>
</reference>
<feature type="domain" description="Elongation factor G-binding protein C-terminal treble-clef zinc-finger" evidence="1">
    <location>
        <begin position="83"/>
        <end position="179"/>
    </location>
</feature>
<accession>H5TUD5</accession>
<gene>
    <name evidence="2" type="ORF">GOOTI_257_00050</name>
</gene>
<dbReference type="OrthoDB" id="4171838at2"/>
<protein>
    <recommendedName>
        <fullName evidence="1">Elongation factor G-binding protein C-terminal treble-clef zinc-finger domain-containing protein</fullName>
    </recommendedName>
</protein>
<dbReference type="InterPro" id="IPR032330">
    <property type="entry name" value="EF-G-binding_C"/>
</dbReference>
<dbReference type="RefSeq" id="WP_007241247.1">
    <property type="nucleotide sequence ID" value="NZ_BAFB01000257.1"/>
</dbReference>
<keyword evidence="3" id="KW-1185">Reference proteome</keyword>
<evidence type="ECO:0000313" key="2">
    <source>
        <dbReference type="EMBL" id="GAB37093.1"/>
    </source>
</evidence>
<dbReference type="Proteomes" id="UP000005038">
    <property type="component" value="Unassembled WGS sequence"/>
</dbReference>
<dbReference type="AlphaFoldDB" id="H5TUD5"/>
<feature type="domain" description="Elongation factor G-binding protein C-terminal treble-clef zinc-finger" evidence="1">
    <location>
        <begin position="8"/>
        <end position="60"/>
    </location>
</feature>